<dbReference type="InterPro" id="IPR042460">
    <property type="entry name" value="DCN1-like_PONY"/>
</dbReference>
<dbReference type="PANTHER" id="PTHR12281">
    <property type="entry name" value="RP42 RELATED"/>
    <property type="match status" value="1"/>
</dbReference>
<dbReference type="GO" id="GO:0097602">
    <property type="term" value="F:cullin family protein binding"/>
    <property type="evidence" value="ECO:0007669"/>
    <property type="project" value="TreeGrafter"/>
</dbReference>
<keyword evidence="4" id="KW-1185">Reference proteome</keyword>
<dbReference type="GO" id="GO:0045116">
    <property type="term" value="P:protein neddylation"/>
    <property type="evidence" value="ECO:0007669"/>
    <property type="project" value="TreeGrafter"/>
</dbReference>
<comment type="function">
    <text evidence="1">Neddylation of cullins play an essential role in the regulation of SCF-type complexes activity.</text>
</comment>
<dbReference type="GO" id="GO:0000151">
    <property type="term" value="C:ubiquitin ligase complex"/>
    <property type="evidence" value="ECO:0007669"/>
    <property type="project" value="TreeGrafter"/>
</dbReference>
<evidence type="ECO:0000256" key="1">
    <source>
        <dbReference type="RuleBase" id="RU410713"/>
    </source>
</evidence>
<dbReference type="Proteomes" id="UP000187429">
    <property type="component" value="Unassembled WGS sequence"/>
</dbReference>
<organism evidence="3 4">
    <name type="scientific">Smittium culicis</name>
    <dbReference type="NCBI Taxonomy" id="133412"/>
    <lineage>
        <taxon>Eukaryota</taxon>
        <taxon>Fungi</taxon>
        <taxon>Fungi incertae sedis</taxon>
        <taxon>Zoopagomycota</taxon>
        <taxon>Kickxellomycotina</taxon>
        <taxon>Harpellomycetes</taxon>
        <taxon>Harpellales</taxon>
        <taxon>Legeriomycetaceae</taxon>
        <taxon>Smittium</taxon>
    </lineage>
</organism>
<feature type="domain" description="DCUN1" evidence="2">
    <location>
        <begin position="1"/>
        <end position="187"/>
    </location>
</feature>
<dbReference type="PANTHER" id="PTHR12281:SF12">
    <property type="entry name" value="DEFECTIVE IN CULLIN NEDDYLATION PROTEIN"/>
    <property type="match status" value="1"/>
</dbReference>
<dbReference type="OrthoDB" id="27198at2759"/>
<proteinExistence type="predicted"/>
<reference evidence="4" key="1">
    <citation type="submission" date="2017-01" db="EMBL/GenBank/DDBJ databases">
        <authorList>
            <person name="Wang Y."/>
            <person name="White M."/>
            <person name="Kvist S."/>
            <person name="Moncalvo J.-M."/>
        </authorList>
    </citation>
    <scope>NUCLEOTIDE SEQUENCE [LARGE SCALE GENOMIC DNA]</scope>
    <source>
        <strain evidence="4">ID-206-W2</strain>
    </source>
</reference>
<dbReference type="EMBL" id="LSSM01001705">
    <property type="protein sequence ID" value="OMJ25076.1"/>
    <property type="molecule type" value="Genomic_DNA"/>
</dbReference>
<dbReference type="Gene3D" id="1.10.238.200">
    <property type="entry name" value="Cullin, PONY binding domain"/>
    <property type="match status" value="1"/>
</dbReference>
<evidence type="ECO:0000259" key="2">
    <source>
        <dbReference type="PROSITE" id="PS51229"/>
    </source>
</evidence>
<dbReference type="AlphaFoldDB" id="A0A1R1YEF7"/>
<evidence type="ECO:0000313" key="3">
    <source>
        <dbReference type="EMBL" id="OMJ25076.1"/>
    </source>
</evidence>
<dbReference type="Gene3D" id="1.10.238.10">
    <property type="entry name" value="EF-hand"/>
    <property type="match status" value="1"/>
</dbReference>
<dbReference type="PROSITE" id="PS51229">
    <property type="entry name" value="DCUN1"/>
    <property type="match status" value="1"/>
</dbReference>
<protein>
    <recommendedName>
        <fullName evidence="1">Defective in cullin neddylation protein</fullName>
    </recommendedName>
</protein>
<dbReference type="GO" id="GO:0032182">
    <property type="term" value="F:ubiquitin-like protein binding"/>
    <property type="evidence" value="ECO:0007669"/>
    <property type="project" value="TreeGrafter"/>
</dbReference>
<evidence type="ECO:0000313" key="4">
    <source>
        <dbReference type="Proteomes" id="UP000187429"/>
    </source>
</evidence>
<dbReference type="InterPro" id="IPR005176">
    <property type="entry name" value="PONY_dom"/>
</dbReference>
<gene>
    <name evidence="3" type="ORF">AYI69_g4411</name>
</gene>
<dbReference type="InterPro" id="IPR014764">
    <property type="entry name" value="DCN-prot"/>
</dbReference>
<dbReference type="GO" id="GO:0031624">
    <property type="term" value="F:ubiquitin conjugating enzyme binding"/>
    <property type="evidence" value="ECO:0007669"/>
    <property type="project" value="TreeGrafter"/>
</dbReference>
<dbReference type="Pfam" id="PF03556">
    <property type="entry name" value="Cullin_binding"/>
    <property type="match status" value="1"/>
</dbReference>
<name>A0A1R1YEF7_9FUNG</name>
<accession>A0A1R1YEF7</accession>
<sequence>MPSKILFSNYQENGQDYISPEGFENLVEDLNYSMDQIEPIVLSWLFGCSKMGFITNSEWKNAFKTLNSNSKESVNTAVETAKASLSSQPTVFKQFYLWTFLFAKDTNSKSIPSDIAASLFSVIFDKNHTHIHNFINYICLPDTVQALNKDQWTSLYDFSLQINPDFSNYDFEASWPVIFDEFVAYSTK</sequence>
<comment type="caution">
    <text evidence="3">The sequence shown here is derived from an EMBL/GenBank/DDBJ whole genome shotgun (WGS) entry which is preliminary data.</text>
</comment>